<comment type="catalytic activity">
    <reaction evidence="27">
        <text>adenylyl-molybdopterin + molybdate = Mo-molybdopterin + AMP + H(+)</text>
        <dbReference type="Rhea" id="RHEA:35047"/>
        <dbReference type="ChEBI" id="CHEBI:15378"/>
        <dbReference type="ChEBI" id="CHEBI:36264"/>
        <dbReference type="ChEBI" id="CHEBI:62727"/>
        <dbReference type="ChEBI" id="CHEBI:71302"/>
        <dbReference type="ChEBI" id="CHEBI:456215"/>
        <dbReference type="EC" id="2.10.1.1"/>
    </reaction>
    <physiologicalReaction direction="left-to-right" evidence="27">
        <dbReference type="Rhea" id="RHEA:35048"/>
    </physiologicalReaction>
</comment>
<evidence type="ECO:0000256" key="28">
    <source>
        <dbReference type="ARBA" id="ARBA00051501"/>
    </source>
</evidence>
<evidence type="ECO:0000256" key="21">
    <source>
        <dbReference type="ARBA" id="ARBA00023212"/>
    </source>
</evidence>
<accession>A0A4W4E832</accession>
<dbReference type="InterPro" id="IPR001453">
    <property type="entry name" value="MoaB/Mog_dom"/>
</dbReference>
<dbReference type="PANTHER" id="PTHR10192:SF5">
    <property type="entry name" value="GEPHYRIN"/>
    <property type="match status" value="1"/>
</dbReference>
<dbReference type="GO" id="GO:0061598">
    <property type="term" value="F:molybdopterin adenylyltransferase activity"/>
    <property type="evidence" value="ECO:0007669"/>
    <property type="project" value="UniProtKB-EC"/>
</dbReference>
<dbReference type="EC" id="2.10.1.1" evidence="9"/>
<evidence type="ECO:0000256" key="30">
    <source>
        <dbReference type="ARBA" id="ARBA00059974"/>
    </source>
</evidence>
<dbReference type="NCBIfam" id="NF045515">
    <property type="entry name" value="Glp_gephyrin"/>
    <property type="match status" value="1"/>
</dbReference>
<reference evidence="36" key="1">
    <citation type="journal article" date="2014" name="Science">
        <title>Nonhuman genetics. Genomic basis for the convergent evolution of electric organs.</title>
        <authorList>
            <person name="Gallant J.R."/>
            <person name="Traeger L.L."/>
            <person name="Volkening J.D."/>
            <person name="Moffett H."/>
            <person name="Chen P.H."/>
            <person name="Novina C.D."/>
            <person name="Phillips G.N.Jr."/>
            <person name="Anand R."/>
            <person name="Wells G.B."/>
            <person name="Pinch M."/>
            <person name="Guth R."/>
            <person name="Unguez G.A."/>
            <person name="Albert J.S."/>
            <person name="Zakon H.H."/>
            <person name="Samanta M.P."/>
            <person name="Sussman M.R."/>
        </authorList>
    </citation>
    <scope>NUCLEOTIDE SEQUENCE [LARGE SCALE GENOMIC DNA]</scope>
</reference>
<evidence type="ECO:0000256" key="1">
    <source>
        <dbReference type="ARBA" id="ARBA00001946"/>
    </source>
</evidence>
<dbReference type="FunFam" id="3.90.105.10:FF:000004">
    <property type="entry name" value="Molybdopterin molybdenumtransferase"/>
    <property type="match status" value="1"/>
</dbReference>
<evidence type="ECO:0000256" key="17">
    <source>
        <dbReference type="ARBA" id="ARBA00022842"/>
    </source>
</evidence>
<gene>
    <name evidence="35" type="primary">gphna</name>
</gene>
<evidence type="ECO:0000256" key="10">
    <source>
        <dbReference type="ARBA" id="ARBA00022475"/>
    </source>
</evidence>
<evidence type="ECO:0000256" key="33">
    <source>
        <dbReference type="SAM" id="MobiDB-lite"/>
    </source>
</evidence>
<dbReference type="FunFam" id="3.40.980.10:FF:000001">
    <property type="entry name" value="Molybdopterin molybdenumtransferase"/>
    <property type="match status" value="1"/>
</dbReference>
<dbReference type="Pfam" id="PF03454">
    <property type="entry name" value="MoeA_C"/>
    <property type="match status" value="1"/>
</dbReference>
<dbReference type="SUPFAM" id="SSF63867">
    <property type="entry name" value="MoeA C-terminal domain-like"/>
    <property type="match status" value="1"/>
</dbReference>
<evidence type="ECO:0000256" key="12">
    <source>
        <dbReference type="ARBA" id="ARBA00022505"/>
    </source>
</evidence>
<dbReference type="UniPathway" id="UPA00344"/>
<keyword evidence="23" id="KW-0511">Multifunctional enzyme</keyword>
<evidence type="ECO:0000256" key="22">
    <source>
        <dbReference type="ARBA" id="ARBA00023257"/>
    </source>
</evidence>
<evidence type="ECO:0000256" key="3">
    <source>
        <dbReference type="ARBA" id="ARBA00004279"/>
    </source>
</evidence>
<name>A0A4W4E832_ELEEL</name>
<evidence type="ECO:0000256" key="5">
    <source>
        <dbReference type="ARBA" id="ARBA00005046"/>
    </source>
</evidence>
<dbReference type="Pfam" id="PF03453">
    <property type="entry name" value="MoeA_N"/>
    <property type="match status" value="1"/>
</dbReference>
<dbReference type="InterPro" id="IPR008284">
    <property type="entry name" value="MoCF_biosynth_CS"/>
</dbReference>
<dbReference type="Gene3D" id="2.40.340.10">
    <property type="entry name" value="MoeA, C-terminal, domain IV"/>
    <property type="match status" value="1"/>
</dbReference>
<dbReference type="InterPro" id="IPR036425">
    <property type="entry name" value="MoaB/Mog-like_dom_sf"/>
</dbReference>
<evidence type="ECO:0000256" key="29">
    <source>
        <dbReference type="ARBA" id="ARBA00055539"/>
    </source>
</evidence>
<dbReference type="SUPFAM" id="SSF63882">
    <property type="entry name" value="MoeA N-terminal region -like"/>
    <property type="match status" value="1"/>
</dbReference>
<keyword evidence="21" id="KW-0206">Cytoskeleton</keyword>
<comment type="subcellular location">
    <subcellularLocation>
        <location evidence="3">Cell projection</location>
        <location evidence="3">Dendrite</location>
    </subcellularLocation>
    <subcellularLocation>
        <location evidence="2">Cytoplasm</location>
        <location evidence="2">Cytoskeleton</location>
    </subcellularLocation>
    <subcellularLocation>
        <location evidence="4">Cytoplasm</location>
        <location evidence="4">Cytosol</location>
    </subcellularLocation>
    <subcellularLocation>
        <location evidence="31">Postsynaptic cell membrane</location>
        <topology evidence="31">Lipid-anchor</topology>
        <orientation evidence="31">Cytoplasmic side</orientation>
    </subcellularLocation>
    <subcellularLocation>
        <location evidence="26">Postsynaptic density</location>
    </subcellularLocation>
</comment>
<keyword evidence="13" id="KW-0808">Transferase</keyword>
<evidence type="ECO:0000256" key="19">
    <source>
        <dbReference type="ARBA" id="ARBA00023136"/>
    </source>
</evidence>
<keyword evidence="22" id="KW-0628">Postsynaptic cell membrane</keyword>
<comment type="function">
    <text evidence="30">Microtubule-associated protein involved in membrane protein-cytoskeleton interactions. It is thought to anchor the inhibitory glycine receptor (GLYR) to subsynaptic microtubules. Acts as a major instructive molecule at inhibitory synapses, where it also clusters GABA type A receptors.</text>
</comment>
<evidence type="ECO:0000256" key="6">
    <source>
        <dbReference type="ARBA" id="ARBA00007589"/>
    </source>
</evidence>
<comment type="function">
    <text evidence="29">Also has a catalytic activity and catalyzes two steps in the biosynthesis of the molybdenum cofactor. In the first step, molybdopterin is adenylated. Subsequently, molybdate is inserted into adenylated molybdopterin and AMP is released.</text>
</comment>
<feature type="domain" description="MoaB/Mog" evidence="34">
    <location>
        <begin position="563"/>
        <end position="706"/>
    </location>
</feature>
<evidence type="ECO:0000256" key="18">
    <source>
        <dbReference type="ARBA" id="ARBA00023018"/>
    </source>
</evidence>
<dbReference type="GO" id="GO:0007529">
    <property type="term" value="P:establishment of synaptic specificity at neuromuscular junction"/>
    <property type="evidence" value="ECO:0007669"/>
    <property type="project" value="TreeGrafter"/>
</dbReference>
<dbReference type="InterPro" id="IPR036688">
    <property type="entry name" value="MoeA_C_domain_IV_sf"/>
</dbReference>
<keyword evidence="20" id="KW-0501">Molybdenum cofactor biosynthesis</keyword>
<dbReference type="EC" id="2.7.7.75" evidence="8"/>
<evidence type="ECO:0000256" key="2">
    <source>
        <dbReference type="ARBA" id="ARBA00004245"/>
    </source>
</evidence>
<evidence type="ECO:0000256" key="32">
    <source>
        <dbReference type="ARBA" id="ARBA00073890"/>
    </source>
</evidence>
<dbReference type="GeneTree" id="ENSGT00390000016577"/>
<evidence type="ECO:0000256" key="26">
    <source>
        <dbReference type="ARBA" id="ARBA00034105"/>
    </source>
</evidence>
<evidence type="ECO:0000256" key="11">
    <source>
        <dbReference type="ARBA" id="ARBA00022490"/>
    </source>
</evidence>
<dbReference type="SMART" id="SM00852">
    <property type="entry name" value="MoCF_biosynth"/>
    <property type="match status" value="2"/>
</dbReference>
<dbReference type="InterPro" id="IPR005110">
    <property type="entry name" value="MoeA_linker/N"/>
</dbReference>
<evidence type="ECO:0000259" key="34">
    <source>
        <dbReference type="SMART" id="SM00852"/>
    </source>
</evidence>
<dbReference type="Proteomes" id="UP000314983">
    <property type="component" value="Chromosome 13"/>
</dbReference>
<dbReference type="FunFam" id="2.170.190.11:FF:000001">
    <property type="entry name" value="Molybdopterin molybdenumtransferase"/>
    <property type="match status" value="1"/>
</dbReference>
<feature type="region of interest" description="Disordered" evidence="33">
    <location>
        <begin position="299"/>
        <end position="320"/>
    </location>
</feature>
<reference evidence="35" key="5">
    <citation type="submission" date="2025-09" db="UniProtKB">
        <authorList>
            <consortium name="Ensembl"/>
        </authorList>
    </citation>
    <scope>IDENTIFICATION</scope>
</reference>
<keyword evidence="18" id="KW-0770">Synapse</keyword>
<evidence type="ECO:0000256" key="9">
    <source>
        <dbReference type="ARBA" id="ARBA00013269"/>
    </source>
</evidence>
<dbReference type="GO" id="GO:0005524">
    <property type="term" value="F:ATP binding"/>
    <property type="evidence" value="ECO:0007669"/>
    <property type="project" value="UniProtKB-KW"/>
</dbReference>
<dbReference type="GO" id="GO:0005856">
    <property type="term" value="C:cytoskeleton"/>
    <property type="evidence" value="ECO:0007669"/>
    <property type="project" value="UniProtKB-SubCell"/>
</dbReference>
<evidence type="ECO:0000256" key="16">
    <source>
        <dbReference type="ARBA" id="ARBA00022840"/>
    </source>
</evidence>
<dbReference type="InterPro" id="IPR036135">
    <property type="entry name" value="MoeA_linker/N_sf"/>
</dbReference>
<dbReference type="Gene3D" id="2.170.190.11">
    <property type="entry name" value="Molybdopterin biosynthesis moea protein, domain 3"/>
    <property type="match status" value="1"/>
</dbReference>
<keyword evidence="16" id="KW-0067">ATP-binding</keyword>
<dbReference type="FunFam" id="3.40.980.10:FF:000002">
    <property type="entry name" value="Molybdopterin molybdenumtransferase"/>
    <property type="match status" value="1"/>
</dbReference>
<keyword evidence="14" id="KW-0479">Metal-binding</keyword>
<protein>
    <recommendedName>
        <fullName evidence="32">Gephyrin</fullName>
        <ecNumber evidence="9">2.10.1.1</ecNumber>
        <ecNumber evidence="8">2.7.7.75</ecNumber>
    </recommendedName>
</protein>
<dbReference type="GO" id="GO:0005829">
    <property type="term" value="C:cytosol"/>
    <property type="evidence" value="ECO:0007669"/>
    <property type="project" value="UniProtKB-SubCell"/>
</dbReference>
<dbReference type="PROSITE" id="PS01078">
    <property type="entry name" value="MOCF_BIOSYNTHESIS_1"/>
    <property type="match status" value="1"/>
</dbReference>
<feature type="compositionally biased region" description="Polar residues" evidence="33">
    <location>
        <begin position="223"/>
        <end position="233"/>
    </location>
</feature>
<dbReference type="GO" id="GO:0097112">
    <property type="term" value="P:gamma-aminobutyric acid receptor clustering"/>
    <property type="evidence" value="ECO:0007669"/>
    <property type="project" value="TreeGrafter"/>
</dbReference>
<keyword evidence="10" id="KW-1003">Cell membrane</keyword>
<keyword evidence="19" id="KW-0472">Membrane</keyword>
<reference evidence="35" key="3">
    <citation type="submission" date="2020-05" db="EMBL/GenBank/DDBJ databases">
        <title>Electrophorus electricus (electric eel) genome, fEleEle1, primary haplotype.</title>
        <authorList>
            <person name="Myers G."/>
            <person name="Meyer A."/>
            <person name="Fedrigo O."/>
            <person name="Formenti G."/>
            <person name="Rhie A."/>
            <person name="Tracey A."/>
            <person name="Sims Y."/>
            <person name="Jarvis E.D."/>
        </authorList>
    </citation>
    <scope>NUCLEOTIDE SEQUENCE [LARGE SCALE GENOMIC DNA]</scope>
</reference>
<evidence type="ECO:0000256" key="20">
    <source>
        <dbReference type="ARBA" id="ARBA00023150"/>
    </source>
</evidence>
<evidence type="ECO:0000256" key="24">
    <source>
        <dbReference type="ARBA" id="ARBA00023273"/>
    </source>
</evidence>
<evidence type="ECO:0000256" key="23">
    <source>
        <dbReference type="ARBA" id="ARBA00023268"/>
    </source>
</evidence>
<dbReference type="GO" id="GO:0072579">
    <property type="term" value="P:glycine receptor clustering"/>
    <property type="evidence" value="ECO:0007669"/>
    <property type="project" value="TreeGrafter"/>
</dbReference>
<dbReference type="Pfam" id="PF00994">
    <property type="entry name" value="MoCF_biosynth"/>
    <property type="match status" value="2"/>
</dbReference>
<evidence type="ECO:0000256" key="4">
    <source>
        <dbReference type="ARBA" id="ARBA00004514"/>
    </source>
</evidence>
<dbReference type="FunFam" id="2.40.340.10:FF:000001">
    <property type="entry name" value="Molybdopterin molybdenumtransferase"/>
    <property type="match status" value="1"/>
</dbReference>
<reference evidence="35" key="4">
    <citation type="submission" date="2025-08" db="UniProtKB">
        <authorList>
            <consortium name="Ensembl"/>
        </authorList>
    </citation>
    <scope>IDENTIFICATION</scope>
</reference>
<keyword evidence="36" id="KW-1185">Reference proteome</keyword>
<comment type="catalytic activity">
    <reaction evidence="28">
        <text>molybdopterin + ATP + H(+) = adenylyl-molybdopterin + diphosphate</text>
        <dbReference type="Rhea" id="RHEA:31331"/>
        <dbReference type="ChEBI" id="CHEBI:15378"/>
        <dbReference type="ChEBI" id="CHEBI:30616"/>
        <dbReference type="ChEBI" id="CHEBI:33019"/>
        <dbReference type="ChEBI" id="CHEBI:58698"/>
        <dbReference type="ChEBI" id="CHEBI:62727"/>
        <dbReference type="EC" id="2.7.7.75"/>
    </reaction>
    <physiologicalReaction direction="left-to-right" evidence="28">
        <dbReference type="Rhea" id="RHEA:31332"/>
    </physiologicalReaction>
</comment>
<dbReference type="PANTHER" id="PTHR10192">
    <property type="entry name" value="MOLYBDOPTERIN BIOSYNTHESIS PROTEIN"/>
    <property type="match status" value="1"/>
</dbReference>
<keyword evidence="17" id="KW-0460">Magnesium</keyword>
<dbReference type="CDD" id="cd00887">
    <property type="entry name" value="MoeA"/>
    <property type="match status" value="1"/>
</dbReference>
<keyword evidence="11" id="KW-0963">Cytoplasm</keyword>
<evidence type="ECO:0000256" key="13">
    <source>
        <dbReference type="ARBA" id="ARBA00022679"/>
    </source>
</evidence>
<evidence type="ECO:0000313" key="35">
    <source>
        <dbReference type="Ensembl" id="ENSEEEP00000007461.2"/>
    </source>
</evidence>
<dbReference type="PROSITE" id="PS01079">
    <property type="entry name" value="MOCF_BIOSYNTHESIS_2"/>
    <property type="match status" value="1"/>
</dbReference>
<comment type="similarity">
    <text evidence="7">In the C-terminal section; belongs to the MoeA family.</text>
</comment>
<evidence type="ECO:0000256" key="14">
    <source>
        <dbReference type="ARBA" id="ARBA00022723"/>
    </source>
</evidence>
<dbReference type="Gene3D" id="3.90.105.10">
    <property type="entry name" value="Molybdopterin biosynthesis moea protein, domain 2"/>
    <property type="match status" value="1"/>
</dbReference>
<keyword evidence="12" id="KW-0500">Molybdenum</keyword>
<feature type="compositionally biased region" description="Polar residues" evidence="33">
    <location>
        <begin position="300"/>
        <end position="320"/>
    </location>
</feature>
<keyword evidence="15" id="KW-0547">Nucleotide-binding</keyword>
<dbReference type="InterPro" id="IPR005111">
    <property type="entry name" value="MoeA_C_domain_IV"/>
</dbReference>
<sequence length="797" mass="86756">MASDGMILTNHDHQIRVGILTVSDSCFRNLAEDRSGMNLKDLVHDPSLLGGIISAYKIVPDEIDEIKETLVDWCDEKELNLILTTGGTGFAPRDVTPEATKEVIEREAPGMALAMLMGSLNVTPLGMLSRPVCGIRGKTLIINLPGSKKGSQECFQFILPALPHAIDLLRDAVVKVKEVHDALEDLPSPPPPLSPAVTSPHKQTEDKGVQCEDEEDEKKDSGVASTEDSGSSHITPAAIAAKSMMSHSNHAVMAKGGQPLTGFVSPTTTTLPSHFTCPCSDKIPDSIISRGVQVLPRDTASLSTTPSESPRAQQSRLSTASCPTPKLLSCGFLQASRREFRAHLDEVITLKSRYSTLDQLHSRLEGLRADRRSHRTYDSRVQSRCGSKENILRASHSAVDITKVARRHRMSPFPLTSMDKAFITVLEMTPVLGTEIINYRAADGPGDRFIIGESQAGEQPTHTVMPGQVMRVTTGAPIPCGADAVVQVEDTELLRESEDGTEELEVRILVQARPGQDIRPIGHDIKRGECVLAKGTHMGPSEIGLLATVGVTEVEVHKFPVVAVMSTGNELLNPEDDLHPGKIRDSNRSTLLATIQEHGYPTINLGIVGDNPDDLLNALNEGISRADVIITSGGVSMGEKDYLKQVLDIDLHAQIHFGRVFMKPGLPTTFATLDIDGSRKLIFALPGNPVSAVVTCNLFVIPALRKMQGILDPRPTIIKARLSCDVKLDPRPEYHRCILTWHHQEPLPWAQSTGNQMSSRLMSMRSANGLLMLPPKTEQYVELHKGEVVDVMVIGRL</sequence>
<evidence type="ECO:0000256" key="15">
    <source>
        <dbReference type="ARBA" id="ARBA00022741"/>
    </source>
</evidence>
<dbReference type="Ensembl" id="ENSEEET00000007562.2">
    <property type="protein sequence ID" value="ENSEEEP00000007461.2"/>
    <property type="gene ID" value="ENSEEEG00000003877.2"/>
</dbReference>
<evidence type="ECO:0000256" key="27">
    <source>
        <dbReference type="ARBA" id="ARBA00050229"/>
    </source>
</evidence>
<keyword evidence="24" id="KW-0966">Cell projection</keyword>
<proteinExistence type="inferred from homology"/>
<evidence type="ECO:0000256" key="7">
    <source>
        <dbReference type="ARBA" id="ARBA00008339"/>
    </source>
</evidence>
<comment type="cofactor">
    <cofactor evidence="1">
        <name>Mg(2+)</name>
        <dbReference type="ChEBI" id="CHEBI:18420"/>
    </cofactor>
</comment>
<dbReference type="CDD" id="cd00886">
    <property type="entry name" value="MogA_MoaB"/>
    <property type="match status" value="1"/>
</dbReference>
<dbReference type="GO" id="GO:0014069">
    <property type="term" value="C:postsynaptic density"/>
    <property type="evidence" value="ECO:0007669"/>
    <property type="project" value="UniProtKB-SubCell"/>
</dbReference>
<dbReference type="InterPro" id="IPR038987">
    <property type="entry name" value="MoeA-like"/>
</dbReference>
<evidence type="ECO:0000256" key="8">
    <source>
        <dbReference type="ARBA" id="ARBA00012509"/>
    </source>
</evidence>
<evidence type="ECO:0000313" key="36">
    <source>
        <dbReference type="Proteomes" id="UP000314983"/>
    </source>
</evidence>
<dbReference type="GO" id="GO:0046872">
    <property type="term" value="F:metal ion binding"/>
    <property type="evidence" value="ECO:0007669"/>
    <property type="project" value="UniProtKB-KW"/>
</dbReference>
<reference evidence="36" key="2">
    <citation type="journal article" date="2017" name="Sci. Adv.">
        <title>A tail of two voltages: Proteomic comparison of the three electric organs of the electric eel.</title>
        <authorList>
            <person name="Traeger L.L."/>
            <person name="Sabat G."/>
            <person name="Barrett-Wilt G.A."/>
            <person name="Wells G.B."/>
            <person name="Sussman M.R."/>
        </authorList>
    </citation>
    <scope>NUCLEOTIDE SEQUENCE [LARGE SCALE GENOMIC DNA]</scope>
</reference>
<comment type="pathway">
    <text evidence="5">Cofactor biosynthesis; molybdopterin biosynthesis.</text>
</comment>
<evidence type="ECO:0000256" key="25">
    <source>
        <dbReference type="ARBA" id="ARBA00023288"/>
    </source>
</evidence>
<dbReference type="GO" id="GO:0006777">
    <property type="term" value="P:Mo-molybdopterin cofactor biosynthetic process"/>
    <property type="evidence" value="ECO:0007669"/>
    <property type="project" value="UniProtKB-KW"/>
</dbReference>
<keyword evidence="25" id="KW-0449">Lipoprotein</keyword>
<dbReference type="GO" id="GO:0030425">
    <property type="term" value="C:dendrite"/>
    <property type="evidence" value="ECO:0007669"/>
    <property type="project" value="UniProtKB-SubCell"/>
</dbReference>
<dbReference type="AlphaFoldDB" id="A0A4W4E832"/>
<dbReference type="GO" id="GO:0099634">
    <property type="term" value="C:postsynaptic specialization membrane"/>
    <property type="evidence" value="ECO:0007669"/>
    <property type="project" value="GOC"/>
</dbReference>
<dbReference type="Gene3D" id="3.40.980.10">
    <property type="entry name" value="MoaB/Mog-like domain"/>
    <property type="match status" value="2"/>
</dbReference>
<dbReference type="SUPFAM" id="SSF53218">
    <property type="entry name" value="Molybdenum cofactor biosynthesis proteins"/>
    <property type="match status" value="2"/>
</dbReference>
<comment type="similarity">
    <text evidence="6">In the N-terminal section; belongs to the MoaB/Mog family.</text>
</comment>
<dbReference type="GO" id="GO:0061599">
    <property type="term" value="F:molybdopterin molybdotransferase activity"/>
    <property type="evidence" value="ECO:0007669"/>
    <property type="project" value="UniProtKB-EC"/>
</dbReference>
<feature type="domain" description="MoaB/Mog" evidence="34">
    <location>
        <begin position="18"/>
        <end position="165"/>
    </location>
</feature>
<dbReference type="NCBIfam" id="TIGR00177">
    <property type="entry name" value="molyb_syn"/>
    <property type="match status" value="2"/>
</dbReference>
<evidence type="ECO:0000256" key="31">
    <source>
        <dbReference type="ARBA" id="ARBA00060421"/>
    </source>
</evidence>
<feature type="region of interest" description="Disordered" evidence="33">
    <location>
        <begin position="182"/>
        <end position="233"/>
    </location>
</feature>
<dbReference type="GO" id="GO:0098970">
    <property type="term" value="P:postsynaptic neurotransmitter receptor diffusion trapping"/>
    <property type="evidence" value="ECO:0007669"/>
    <property type="project" value="TreeGrafter"/>
</dbReference>
<organism evidence="35 36">
    <name type="scientific">Electrophorus electricus</name>
    <name type="common">Electric eel</name>
    <name type="synonym">Gymnotus electricus</name>
    <dbReference type="NCBI Taxonomy" id="8005"/>
    <lineage>
        <taxon>Eukaryota</taxon>
        <taxon>Metazoa</taxon>
        <taxon>Chordata</taxon>
        <taxon>Craniata</taxon>
        <taxon>Vertebrata</taxon>
        <taxon>Euteleostomi</taxon>
        <taxon>Actinopterygii</taxon>
        <taxon>Neopterygii</taxon>
        <taxon>Teleostei</taxon>
        <taxon>Ostariophysi</taxon>
        <taxon>Gymnotiformes</taxon>
        <taxon>Gymnotoidei</taxon>
        <taxon>Gymnotidae</taxon>
        <taxon>Electrophorus</taxon>
    </lineage>
</organism>